<name>E1KR59_9BACT</name>
<comment type="caution">
    <text evidence="1">The sequence shown here is derived from an EMBL/GenBank/DDBJ whole genome shotgun (WGS) entry which is preliminary data.</text>
</comment>
<organism evidence="1 2">
    <name type="scientific">Prevotella disiens FB035-09AN</name>
    <dbReference type="NCBI Taxonomy" id="866771"/>
    <lineage>
        <taxon>Bacteria</taxon>
        <taxon>Pseudomonadati</taxon>
        <taxon>Bacteroidota</taxon>
        <taxon>Bacteroidia</taxon>
        <taxon>Bacteroidales</taxon>
        <taxon>Prevotellaceae</taxon>
        <taxon>Prevotella</taxon>
    </lineage>
</organism>
<reference evidence="1 2" key="1">
    <citation type="submission" date="2010-08" db="EMBL/GenBank/DDBJ databases">
        <authorList>
            <person name="Durkin A.S."/>
            <person name="Madupu R."/>
            <person name="Torralba M."/>
            <person name="Gillis M."/>
            <person name="Methe B."/>
            <person name="Sutton G."/>
            <person name="Nelson K.E."/>
        </authorList>
    </citation>
    <scope>NUCLEOTIDE SEQUENCE [LARGE SCALE GENOMIC DNA]</scope>
    <source>
        <strain evidence="1 2">FB035-09AN</strain>
    </source>
</reference>
<evidence type="ECO:0000313" key="1">
    <source>
        <dbReference type="EMBL" id="EFL46045.1"/>
    </source>
</evidence>
<accession>E1KR59</accession>
<sequence length="55" mass="6048">MRGSAYKAVVSMGKMVIFSSSTLVIQIKIVTLQTMLASFPIGQMERYHSIGNINV</sequence>
<proteinExistence type="predicted"/>
<evidence type="ECO:0000313" key="2">
    <source>
        <dbReference type="Proteomes" id="UP000003610"/>
    </source>
</evidence>
<dbReference type="AlphaFoldDB" id="E1KR59"/>
<dbReference type="EMBL" id="AEDO01000037">
    <property type="protein sequence ID" value="EFL46045.1"/>
    <property type="molecule type" value="Genomic_DNA"/>
</dbReference>
<gene>
    <name evidence="1" type="ORF">HMPREF9296_2255</name>
</gene>
<protein>
    <submittedName>
        <fullName evidence="1">Uncharacterized protein</fullName>
    </submittedName>
</protein>
<dbReference type="Proteomes" id="UP000003610">
    <property type="component" value="Unassembled WGS sequence"/>
</dbReference>